<protein>
    <submittedName>
        <fullName evidence="1">Uncharacterized protein</fullName>
    </submittedName>
</protein>
<dbReference type="Proteomes" id="UP000501727">
    <property type="component" value="Chromosome"/>
</dbReference>
<evidence type="ECO:0000313" key="1">
    <source>
        <dbReference type="EMBL" id="BCA87987.1"/>
    </source>
</evidence>
<reference evidence="2" key="1">
    <citation type="journal article" date="2020" name="Microbiol. Resour. Announc.">
        <title>Complete Genome Sequence of Adlercreutzia sp. Strain 8CFCBH1, a Potent Producer of Equol, Isolated from Healthy Japanese Feces.</title>
        <authorList>
            <person name="Ogata Y."/>
            <person name="Sakamoto M."/>
            <person name="Ohkuma M."/>
            <person name="Hattori M."/>
            <person name="Suda W."/>
        </authorList>
    </citation>
    <scope>NUCLEOTIDE SEQUENCE [LARGE SCALE GENOMIC DNA]</scope>
    <source>
        <strain evidence="2">8CFCBH1</strain>
    </source>
</reference>
<dbReference type="EMBL" id="AP022829">
    <property type="protein sequence ID" value="BCA87987.1"/>
    <property type="molecule type" value="Genomic_DNA"/>
</dbReference>
<name>A0A6F8SJW5_9ACTN</name>
<dbReference type="AlphaFoldDB" id="A0A6F8SJW5"/>
<gene>
    <name evidence="1" type="ORF">ADCFC_04860</name>
</gene>
<dbReference type="KEGG" id="ahat:ADCFC_06060"/>
<keyword evidence="2" id="KW-1185">Reference proteome</keyword>
<reference evidence="2" key="2">
    <citation type="submission" date="2020-03" db="EMBL/GenBank/DDBJ databases">
        <title>Complete Genome Sequence of Adlercreutzia sp. strain 8CFCBH1 Producing Equol, Isolated from Healthy Japanese Feces.</title>
        <authorList>
            <person name="Ogata Y."/>
            <person name="Sakamoto M."/>
            <person name="Ohkuma M."/>
            <person name="Hattori M."/>
            <person name="Suda W."/>
        </authorList>
    </citation>
    <scope>NUCLEOTIDE SEQUENCE [LARGE SCALE GENOMIC DNA]</scope>
    <source>
        <strain evidence="2">8CFCBH1</strain>
    </source>
</reference>
<dbReference type="RefSeq" id="WP_173111991.1">
    <property type="nucleotide sequence ID" value="NZ_AP022829.1"/>
</dbReference>
<proteinExistence type="predicted"/>
<accession>A0A6F8SJW5</accession>
<evidence type="ECO:0000313" key="2">
    <source>
        <dbReference type="Proteomes" id="UP000501727"/>
    </source>
</evidence>
<organism evidence="1 2">
    <name type="scientific">Adlercreutzia hattorii</name>
    <dbReference type="NCBI Taxonomy" id="2707299"/>
    <lineage>
        <taxon>Bacteria</taxon>
        <taxon>Bacillati</taxon>
        <taxon>Actinomycetota</taxon>
        <taxon>Coriobacteriia</taxon>
        <taxon>Eggerthellales</taxon>
        <taxon>Eggerthellaceae</taxon>
        <taxon>Adlercreutzia</taxon>
    </lineage>
</organism>
<sequence>MKKKIRLGCPNKDCKNYKKNEKFKSAVAECPECGSKLVHICKSKKCRTVVDGDDEAFCVLCKAEREDRKAAAGKGVAIGGAGLFGIGVKYRRQLLGVVKTIPELLLKK</sequence>